<dbReference type="RefSeq" id="WP_285969980.1">
    <property type="nucleotide sequence ID" value="NZ_CP127294.1"/>
</dbReference>
<gene>
    <name evidence="3" type="ORF">QRX50_00280</name>
</gene>
<dbReference type="KEGG" id="acab:QRX50_00280"/>
<dbReference type="GO" id="GO:0000270">
    <property type="term" value="P:peptidoglycan metabolic process"/>
    <property type="evidence" value="ECO:0007669"/>
    <property type="project" value="TreeGrafter"/>
</dbReference>
<dbReference type="EMBL" id="CP127294">
    <property type="protein sequence ID" value="WIX79291.1"/>
    <property type="molecule type" value="Genomic_DNA"/>
</dbReference>
<dbReference type="InterPro" id="IPR014729">
    <property type="entry name" value="Rossmann-like_a/b/a_fold"/>
</dbReference>
<evidence type="ECO:0000259" key="2">
    <source>
        <dbReference type="Pfam" id="PF02698"/>
    </source>
</evidence>
<reference evidence="3 4" key="1">
    <citation type="submission" date="2023-06" db="EMBL/GenBank/DDBJ databases">
        <authorList>
            <person name="Oyuntsetseg B."/>
            <person name="Kim S.B."/>
        </authorList>
    </citation>
    <scope>NUCLEOTIDE SEQUENCE [LARGE SCALE GENOMIC DNA]</scope>
    <source>
        <strain evidence="3 4">2-15</strain>
    </source>
</reference>
<keyword evidence="1" id="KW-0812">Transmembrane</keyword>
<keyword evidence="1" id="KW-1133">Transmembrane helix</keyword>
<evidence type="ECO:0000256" key="1">
    <source>
        <dbReference type="SAM" id="Phobius"/>
    </source>
</evidence>
<sequence length="334" mass="36113">MAYLLTSIPFFAGFAISFRFERRRLLNGVLLLAGLLFLAVGVIFASLDIPAVHDVVDGSVLAIAFFLVIAVLLPAFLVLNGLQMVRREGRRLGNLLSLLAGLAMFAFGPALLVLGKNAVPRAVEVVIISVSIVLGYLSLAFAAFVLCSVGYGLLRPTKGADFIVVHGSRLIRGAVPPLLASRLDRGRALYDAGVAQGAAPTLVTSGGQGADETQPEAEAMADYLVAHGIPREEIVLEDRSTTTRENLLYSRELMTERKPGYRCLLITNNFHAFRTAMLARRLKVNGQVVGSHTAWYYVPSATIREFIGILRDYRILNGVVIVLLAAAYPVSLAF</sequence>
<dbReference type="GO" id="GO:0005886">
    <property type="term" value="C:plasma membrane"/>
    <property type="evidence" value="ECO:0007669"/>
    <property type="project" value="TreeGrafter"/>
</dbReference>
<feature type="transmembrane region" description="Helical" evidence="1">
    <location>
        <begin position="313"/>
        <end position="331"/>
    </location>
</feature>
<keyword evidence="1" id="KW-0472">Membrane</keyword>
<dbReference type="CDD" id="cd06259">
    <property type="entry name" value="YdcF-like"/>
    <property type="match status" value="1"/>
</dbReference>
<feature type="domain" description="DUF218" evidence="2">
    <location>
        <begin position="161"/>
        <end position="308"/>
    </location>
</feature>
<evidence type="ECO:0000313" key="4">
    <source>
        <dbReference type="Proteomes" id="UP001236014"/>
    </source>
</evidence>
<accession>A0A9Y2IHC6</accession>
<dbReference type="Pfam" id="PF02698">
    <property type="entry name" value="DUF218"/>
    <property type="match status" value="1"/>
</dbReference>
<evidence type="ECO:0000313" key="3">
    <source>
        <dbReference type="EMBL" id="WIX79291.1"/>
    </source>
</evidence>
<organism evidence="3 4">
    <name type="scientific">Amycolatopsis carbonis</name>
    <dbReference type="NCBI Taxonomy" id="715471"/>
    <lineage>
        <taxon>Bacteria</taxon>
        <taxon>Bacillati</taxon>
        <taxon>Actinomycetota</taxon>
        <taxon>Actinomycetes</taxon>
        <taxon>Pseudonocardiales</taxon>
        <taxon>Pseudonocardiaceae</taxon>
        <taxon>Amycolatopsis</taxon>
    </lineage>
</organism>
<feature type="transmembrane region" description="Helical" evidence="1">
    <location>
        <begin position="25"/>
        <end position="47"/>
    </location>
</feature>
<dbReference type="Proteomes" id="UP001236014">
    <property type="component" value="Chromosome"/>
</dbReference>
<dbReference type="PANTHER" id="PTHR30336">
    <property type="entry name" value="INNER MEMBRANE PROTEIN, PROBABLE PERMEASE"/>
    <property type="match status" value="1"/>
</dbReference>
<name>A0A9Y2IHC6_9PSEU</name>
<dbReference type="Gene3D" id="3.40.50.620">
    <property type="entry name" value="HUPs"/>
    <property type="match status" value="1"/>
</dbReference>
<dbReference type="InterPro" id="IPR003848">
    <property type="entry name" value="DUF218"/>
</dbReference>
<dbReference type="GO" id="GO:0043164">
    <property type="term" value="P:Gram-negative-bacterium-type cell wall biogenesis"/>
    <property type="evidence" value="ECO:0007669"/>
    <property type="project" value="TreeGrafter"/>
</dbReference>
<keyword evidence="4" id="KW-1185">Reference proteome</keyword>
<feature type="transmembrane region" description="Helical" evidence="1">
    <location>
        <begin position="92"/>
        <end position="114"/>
    </location>
</feature>
<feature type="transmembrane region" description="Helical" evidence="1">
    <location>
        <begin position="126"/>
        <end position="154"/>
    </location>
</feature>
<proteinExistence type="predicted"/>
<feature type="transmembrane region" description="Helical" evidence="1">
    <location>
        <begin position="59"/>
        <end position="80"/>
    </location>
</feature>
<dbReference type="InterPro" id="IPR051599">
    <property type="entry name" value="Cell_Envelope_Assoc"/>
</dbReference>
<dbReference type="AlphaFoldDB" id="A0A9Y2IHC6"/>
<protein>
    <submittedName>
        <fullName evidence="3">YdcF family protein</fullName>
    </submittedName>
</protein>
<dbReference type="PANTHER" id="PTHR30336:SF18">
    <property type="entry name" value="MEMBRANE PROTEIN"/>
    <property type="match status" value="1"/>
</dbReference>